<dbReference type="AlphaFoldDB" id="A0A5B7EGP0"/>
<gene>
    <name evidence="1" type="ORF">E2C01_026956</name>
</gene>
<evidence type="ECO:0000313" key="1">
    <source>
        <dbReference type="EMBL" id="MPC33600.1"/>
    </source>
</evidence>
<dbReference type="EMBL" id="VSRR010002867">
    <property type="protein sequence ID" value="MPC33600.1"/>
    <property type="molecule type" value="Genomic_DNA"/>
</dbReference>
<proteinExistence type="predicted"/>
<keyword evidence="2" id="KW-1185">Reference proteome</keyword>
<name>A0A5B7EGP0_PORTR</name>
<accession>A0A5B7EGP0</accession>
<evidence type="ECO:0000313" key="2">
    <source>
        <dbReference type="Proteomes" id="UP000324222"/>
    </source>
</evidence>
<dbReference type="Proteomes" id="UP000324222">
    <property type="component" value="Unassembled WGS sequence"/>
</dbReference>
<comment type="caution">
    <text evidence="1">The sequence shown here is derived from an EMBL/GenBank/DDBJ whole genome shotgun (WGS) entry which is preliminary data.</text>
</comment>
<organism evidence="1 2">
    <name type="scientific">Portunus trituberculatus</name>
    <name type="common">Swimming crab</name>
    <name type="synonym">Neptunus trituberculatus</name>
    <dbReference type="NCBI Taxonomy" id="210409"/>
    <lineage>
        <taxon>Eukaryota</taxon>
        <taxon>Metazoa</taxon>
        <taxon>Ecdysozoa</taxon>
        <taxon>Arthropoda</taxon>
        <taxon>Crustacea</taxon>
        <taxon>Multicrustacea</taxon>
        <taxon>Malacostraca</taxon>
        <taxon>Eumalacostraca</taxon>
        <taxon>Eucarida</taxon>
        <taxon>Decapoda</taxon>
        <taxon>Pleocyemata</taxon>
        <taxon>Brachyura</taxon>
        <taxon>Eubrachyura</taxon>
        <taxon>Portunoidea</taxon>
        <taxon>Portunidae</taxon>
        <taxon>Portuninae</taxon>
        <taxon>Portunus</taxon>
    </lineage>
</organism>
<sequence>MFFSLMFPTPAAMLSSHLSPGISWAYCRRPLAYLSAVYRNKLPATGCGESTRYCFPISIIDFNHRFPESVPSARLPFLPHSLPAISLLTAAPLQRGPGGAVNHSPPSPDL</sequence>
<protein>
    <submittedName>
        <fullName evidence="1">Uncharacterized protein</fullName>
    </submittedName>
</protein>
<reference evidence="1 2" key="1">
    <citation type="submission" date="2019-05" db="EMBL/GenBank/DDBJ databases">
        <title>Another draft genome of Portunus trituberculatus and its Hox gene families provides insights of decapod evolution.</title>
        <authorList>
            <person name="Jeong J.-H."/>
            <person name="Song I."/>
            <person name="Kim S."/>
            <person name="Choi T."/>
            <person name="Kim D."/>
            <person name="Ryu S."/>
            <person name="Kim W."/>
        </authorList>
    </citation>
    <scope>NUCLEOTIDE SEQUENCE [LARGE SCALE GENOMIC DNA]</scope>
    <source>
        <tissue evidence="1">Muscle</tissue>
    </source>
</reference>